<keyword evidence="3" id="KW-0515">Mutator protein</keyword>
<dbReference type="GO" id="GO:0044716">
    <property type="term" value="F:8-oxo-GDP phosphatase activity"/>
    <property type="evidence" value="ECO:0007669"/>
    <property type="project" value="TreeGrafter"/>
</dbReference>
<dbReference type="GO" id="GO:0006281">
    <property type="term" value="P:DNA repair"/>
    <property type="evidence" value="ECO:0007669"/>
    <property type="project" value="UniProtKB-KW"/>
</dbReference>
<evidence type="ECO:0000256" key="7">
    <source>
        <dbReference type="ARBA" id="ARBA00022801"/>
    </source>
</evidence>
<dbReference type="CDD" id="cd03425">
    <property type="entry name" value="NUDIX_MutT_NudA_like"/>
    <property type="match status" value="1"/>
</dbReference>
<dbReference type="EMBL" id="FO203427">
    <property type="protein sequence ID" value="CCH47360.1"/>
    <property type="molecule type" value="Genomic_DNA"/>
</dbReference>
<dbReference type="GO" id="GO:0008413">
    <property type="term" value="F:8-oxo-7,8-dihydroguanosine triphosphate pyrophosphatase activity"/>
    <property type="evidence" value="ECO:0007669"/>
    <property type="project" value="TreeGrafter"/>
</dbReference>
<evidence type="ECO:0000256" key="4">
    <source>
        <dbReference type="ARBA" id="ARBA00022705"/>
    </source>
</evidence>
<dbReference type="PANTHER" id="PTHR47707:SF1">
    <property type="entry name" value="NUDIX HYDROLASE FAMILY PROTEIN"/>
    <property type="match status" value="1"/>
</dbReference>
<evidence type="ECO:0000313" key="19">
    <source>
        <dbReference type="Proteomes" id="UP000011724"/>
    </source>
</evidence>
<dbReference type="GO" id="GO:0006260">
    <property type="term" value="P:DNA replication"/>
    <property type="evidence" value="ECO:0007669"/>
    <property type="project" value="UniProtKB-KW"/>
</dbReference>
<evidence type="ECO:0000256" key="5">
    <source>
        <dbReference type="ARBA" id="ARBA00022723"/>
    </source>
</evidence>
<dbReference type="BioCyc" id="DPIE1322246:BN4_RS00655-MONOMER"/>
<keyword evidence="5" id="KW-0479">Metal-binding</keyword>
<dbReference type="OrthoDB" id="9810648at2"/>
<dbReference type="GO" id="GO:0035539">
    <property type="term" value="F:8-oxo-7,8-dihydrodeoxyguanosine triphosphate pyrophosphatase activity"/>
    <property type="evidence" value="ECO:0007669"/>
    <property type="project" value="UniProtKB-EC"/>
</dbReference>
<evidence type="ECO:0000256" key="8">
    <source>
        <dbReference type="ARBA" id="ARBA00022842"/>
    </source>
</evidence>
<comment type="catalytic activity">
    <reaction evidence="10">
        <text>8-oxo-dGTP + H2O = 8-oxo-dGMP + diphosphate + H(+)</text>
        <dbReference type="Rhea" id="RHEA:31575"/>
        <dbReference type="ChEBI" id="CHEBI:15377"/>
        <dbReference type="ChEBI" id="CHEBI:15378"/>
        <dbReference type="ChEBI" id="CHEBI:33019"/>
        <dbReference type="ChEBI" id="CHEBI:63224"/>
        <dbReference type="ChEBI" id="CHEBI:77896"/>
        <dbReference type="EC" id="3.6.1.55"/>
    </reaction>
</comment>
<comment type="catalytic activity">
    <reaction evidence="11">
        <text>8-oxo-GTP + H2O = 8-oxo-GMP + diphosphate + H(+)</text>
        <dbReference type="Rhea" id="RHEA:67616"/>
        <dbReference type="ChEBI" id="CHEBI:15377"/>
        <dbReference type="ChEBI" id="CHEBI:15378"/>
        <dbReference type="ChEBI" id="CHEBI:33019"/>
        <dbReference type="ChEBI" id="CHEBI:143553"/>
        <dbReference type="ChEBI" id="CHEBI:145694"/>
    </reaction>
</comment>
<keyword evidence="19" id="KW-1185">Reference proteome</keyword>
<evidence type="ECO:0000313" key="18">
    <source>
        <dbReference type="EMBL" id="CCH47360.1"/>
    </source>
</evidence>
<evidence type="ECO:0000256" key="3">
    <source>
        <dbReference type="ARBA" id="ARBA00022457"/>
    </source>
</evidence>
<keyword evidence="4" id="KW-0235">DNA replication</keyword>
<dbReference type="PROSITE" id="PS00893">
    <property type="entry name" value="NUDIX_BOX"/>
    <property type="match status" value="1"/>
</dbReference>
<reference evidence="19" key="2">
    <citation type="journal article" date="2013" name="Stand. Genomic Sci.">
        <title>Complete genome sequence of Desulfocapsa sulfexigens, a marine deltaproteobacterium specialized in disproportionating inorganic sulfur compounds.</title>
        <authorList>
            <person name="Finster K.W."/>
            <person name="Kjeldsen K.U."/>
            <person name="Kube M."/>
            <person name="Reinhardt R."/>
            <person name="Mussmann M."/>
            <person name="Amann R."/>
            <person name="Schreiber L."/>
        </authorList>
    </citation>
    <scope>NUCLEOTIDE SEQUENCE [LARGE SCALE GENOMIC DNA]</scope>
    <source>
        <strain evidence="19">DSM 10523 / SB164P1</strain>
    </source>
</reference>
<evidence type="ECO:0000256" key="12">
    <source>
        <dbReference type="ARBA" id="ARBA00038905"/>
    </source>
</evidence>
<gene>
    <name evidence="18" type="ordered locus">BN4_10120</name>
</gene>
<evidence type="ECO:0000256" key="13">
    <source>
        <dbReference type="ARBA" id="ARBA00040794"/>
    </source>
</evidence>
<evidence type="ECO:0000256" key="1">
    <source>
        <dbReference type="ARBA" id="ARBA00001946"/>
    </source>
</evidence>
<evidence type="ECO:0000256" key="14">
    <source>
        <dbReference type="ARBA" id="ARBA00041592"/>
    </source>
</evidence>
<accession>M1WL72</accession>
<comment type="similarity">
    <text evidence="2">Belongs to the Nudix hydrolase family.</text>
</comment>
<dbReference type="GO" id="GO:0046872">
    <property type="term" value="F:metal ion binding"/>
    <property type="evidence" value="ECO:0007669"/>
    <property type="project" value="UniProtKB-KW"/>
</dbReference>
<reference evidence="18 19" key="1">
    <citation type="journal article" date="2013" name="PLoS ONE">
        <title>The first genomic and proteomic characterization of a deep-sea sulfate reducer: insights into the piezophilic lifestyle of Desulfovibrio piezophilus.</title>
        <authorList>
            <person name="Pradel N."/>
            <person name="Ji B."/>
            <person name="Gimenez G."/>
            <person name="Talla E."/>
            <person name="Lenoble P."/>
            <person name="Garel M."/>
            <person name="Tamburini C."/>
            <person name="Fourquet P."/>
            <person name="Lebrun R."/>
            <person name="Bertin P."/>
            <person name="Denis Y."/>
            <person name="Pophillat M."/>
            <person name="Barbe V."/>
            <person name="Ollivier B."/>
            <person name="Dolla A."/>
        </authorList>
    </citation>
    <scope>NUCLEOTIDE SEQUENCE [LARGE SCALE GENOMIC DNA]</scope>
    <source>
        <strain evidence="19">DSM 10523 / SB164P1</strain>
    </source>
</reference>
<dbReference type="Gene3D" id="3.90.79.10">
    <property type="entry name" value="Nucleoside Triphosphate Pyrophosphohydrolase"/>
    <property type="match status" value="1"/>
</dbReference>
<keyword evidence="8" id="KW-0460">Magnesium</keyword>
<dbReference type="InterPro" id="IPR020084">
    <property type="entry name" value="NUDIX_hydrolase_CS"/>
</dbReference>
<protein>
    <recommendedName>
        <fullName evidence="13">8-oxo-dGTP diphosphatase</fullName>
        <ecNumber evidence="12">3.6.1.55</ecNumber>
    </recommendedName>
    <alternativeName>
        <fullName evidence="16">7,8-dihydro-8-oxoguanine-triphosphatase</fullName>
    </alternativeName>
    <alternativeName>
        <fullName evidence="15">Mutator protein MutT</fullName>
    </alternativeName>
    <alternativeName>
        <fullName evidence="14">dGTP pyrophosphohydrolase</fullName>
    </alternativeName>
</protein>
<comment type="cofactor">
    <cofactor evidence="1">
        <name>Mg(2+)</name>
        <dbReference type="ChEBI" id="CHEBI:18420"/>
    </cofactor>
</comment>
<dbReference type="EC" id="3.6.1.55" evidence="12"/>
<dbReference type="RefSeq" id="WP_015413415.1">
    <property type="nucleotide sequence ID" value="NC_020409.1"/>
</dbReference>
<evidence type="ECO:0000256" key="10">
    <source>
        <dbReference type="ARBA" id="ARBA00035861"/>
    </source>
</evidence>
<evidence type="ECO:0000256" key="15">
    <source>
        <dbReference type="ARBA" id="ARBA00041979"/>
    </source>
</evidence>
<organism evidence="18 19">
    <name type="scientific">Pseudodesulfovibrio piezophilus (strain DSM 21447 / JCM 15486 / C1TLV30)</name>
    <name type="common">Desulfovibrio piezophilus</name>
    <dbReference type="NCBI Taxonomy" id="1322246"/>
    <lineage>
        <taxon>Bacteria</taxon>
        <taxon>Pseudomonadati</taxon>
        <taxon>Thermodesulfobacteriota</taxon>
        <taxon>Desulfovibrionia</taxon>
        <taxon>Desulfovibrionales</taxon>
        <taxon>Desulfovibrionaceae</taxon>
    </lineage>
</organism>
<dbReference type="Pfam" id="PF14815">
    <property type="entry name" value="NUDIX_4"/>
    <property type="match status" value="1"/>
</dbReference>
<dbReference type="InterPro" id="IPR000086">
    <property type="entry name" value="NUDIX_hydrolase_dom"/>
</dbReference>
<dbReference type="InterPro" id="IPR029119">
    <property type="entry name" value="MutY_C"/>
</dbReference>
<evidence type="ECO:0000256" key="9">
    <source>
        <dbReference type="ARBA" id="ARBA00023204"/>
    </source>
</evidence>
<dbReference type="KEGG" id="dpi:BN4_10120"/>
<dbReference type="eggNOG" id="COG0494">
    <property type="taxonomic scope" value="Bacteria"/>
</dbReference>
<dbReference type="PATRIC" id="fig|879567.3.peg.127"/>
<evidence type="ECO:0000256" key="16">
    <source>
        <dbReference type="ARBA" id="ARBA00042798"/>
    </source>
</evidence>
<feature type="domain" description="Nudix hydrolase" evidence="17">
    <location>
        <begin position="4"/>
        <end position="129"/>
    </location>
</feature>
<dbReference type="InterPro" id="IPR015797">
    <property type="entry name" value="NUDIX_hydrolase-like_dom_sf"/>
</dbReference>
<dbReference type="InterPro" id="IPR020476">
    <property type="entry name" value="Nudix_hydrolase"/>
</dbReference>
<evidence type="ECO:0000259" key="17">
    <source>
        <dbReference type="PROSITE" id="PS51462"/>
    </source>
</evidence>
<evidence type="ECO:0000256" key="6">
    <source>
        <dbReference type="ARBA" id="ARBA00022763"/>
    </source>
</evidence>
<keyword evidence="9" id="KW-0234">DNA repair</keyword>
<dbReference type="PROSITE" id="PS51462">
    <property type="entry name" value="NUDIX"/>
    <property type="match status" value="1"/>
</dbReference>
<keyword evidence="7 18" id="KW-0378">Hydrolase</keyword>
<evidence type="ECO:0000256" key="2">
    <source>
        <dbReference type="ARBA" id="ARBA00005582"/>
    </source>
</evidence>
<proteinExistence type="inferred from homology"/>
<dbReference type="AlphaFoldDB" id="M1WL72"/>
<dbReference type="GO" id="GO:0044715">
    <property type="term" value="F:8-oxo-dGDP phosphatase activity"/>
    <property type="evidence" value="ECO:0007669"/>
    <property type="project" value="TreeGrafter"/>
</dbReference>
<dbReference type="HOGENOM" id="CLU_037162_19_1_7"/>
<dbReference type="SUPFAM" id="SSF55811">
    <property type="entry name" value="Nudix"/>
    <property type="match status" value="1"/>
</dbReference>
<evidence type="ECO:0000256" key="11">
    <source>
        <dbReference type="ARBA" id="ARBA00036904"/>
    </source>
</evidence>
<dbReference type="Proteomes" id="UP000011724">
    <property type="component" value="Chromosome"/>
</dbReference>
<name>M1WL72_PSEP2</name>
<dbReference type="STRING" id="1322246.BN4_10120"/>
<dbReference type="PRINTS" id="PR00502">
    <property type="entry name" value="NUDIXFAMILY"/>
</dbReference>
<dbReference type="InterPro" id="IPR047127">
    <property type="entry name" value="MutT-like"/>
</dbReference>
<keyword evidence="6" id="KW-0227">DNA damage</keyword>
<sequence length="129" mass="14848">MMKPVLDVVAGVIWKDGQYLAVERPEGFRMAGMWEFPGGKVEKGEARDAALVRELQEELNITPTEFSFWRHLVHEYDDFFVGLQFYTITAYSGELKPLENQRLQWVDPSLPPTLEYLPADIAIVEALHH</sequence>
<dbReference type="PANTHER" id="PTHR47707">
    <property type="entry name" value="8-OXO-DGTP DIPHOSPHATASE"/>
    <property type="match status" value="1"/>
</dbReference>